<feature type="region of interest" description="Disordered" evidence="1">
    <location>
        <begin position="878"/>
        <end position="952"/>
    </location>
</feature>
<evidence type="ECO:0000256" key="1">
    <source>
        <dbReference type="SAM" id="MobiDB-lite"/>
    </source>
</evidence>
<feature type="compositionally biased region" description="Low complexity" evidence="1">
    <location>
        <begin position="841"/>
        <end position="851"/>
    </location>
</feature>
<organism evidence="3 4">
    <name type="scientific">Orbilia ellipsospora</name>
    <dbReference type="NCBI Taxonomy" id="2528407"/>
    <lineage>
        <taxon>Eukaryota</taxon>
        <taxon>Fungi</taxon>
        <taxon>Dikarya</taxon>
        <taxon>Ascomycota</taxon>
        <taxon>Pezizomycotina</taxon>
        <taxon>Orbiliomycetes</taxon>
        <taxon>Orbiliales</taxon>
        <taxon>Orbiliaceae</taxon>
        <taxon>Orbilia</taxon>
    </lineage>
</organism>
<feature type="compositionally biased region" description="Low complexity" evidence="1">
    <location>
        <begin position="96"/>
        <end position="105"/>
    </location>
</feature>
<feature type="region of interest" description="Disordered" evidence="1">
    <location>
        <begin position="700"/>
        <end position="724"/>
    </location>
</feature>
<feature type="compositionally biased region" description="Polar residues" evidence="1">
    <location>
        <begin position="915"/>
        <end position="924"/>
    </location>
</feature>
<feature type="region of interest" description="Disordered" evidence="1">
    <location>
        <begin position="1"/>
        <end position="242"/>
    </location>
</feature>
<feature type="compositionally biased region" description="Polar residues" evidence="1">
    <location>
        <begin position="193"/>
        <end position="204"/>
    </location>
</feature>
<dbReference type="EMBL" id="JAVHJO010000007">
    <property type="protein sequence ID" value="KAK6538599.1"/>
    <property type="molecule type" value="Genomic_DNA"/>
</dbReference>
<reference evidence="3 4" key="1">
    <citation type="submission" date="2019-10" db="EMBL/GenBank/DDBJ databases">
        <authorList>
            <person name="Palmer J.M."/>
        </authorList>
    </citation>
    <scope>NUCLEOTIDE SEQUENCE [LARGE SCALE GENOMIC DNA]</scope>
    <source>
        <strain evidence="3 4">TWF694</strain>
    </source>
</reference>
<feature type="compositionally biased region" description="Polar residues" evidence="1">
    <location>
        <begin position="7"/>
        <end position="31"/>
    </location>
</feature>
<feature type="compositionally biased region" description="Basic and acidic residues" evidence="1">
    <location>
        <begin position="942"/>
        <end position="952"/>
    </location>
</feature>
<protein>
    <recommendedName>
        <fullName evidence="2">DUF3020 domain-containing protein</fullName>
    </recommendedName>
</protein>
<gene>
    <name evidence="3" type="ORF">TWF694_010177</name>
</gene>
<comment type="caution">
    <text evidence="3">The sequence shown here is derived from an EMBL/GenBank/DDBJ whole genome shotgun (WGS) entry which is preliminary data.</text>
</comment>
<feature type="domain" description="DUF3020" evidence="2">
    <location>
        <begin position="220"/>
        <end position="268"/>
    </location>
</feature>
<evidence type="ECO:0000259" key="2">
    <source>
        <dbReference type="Pfam" id="PF11223"/>
    </source>
</evidence>
<evidence type="ECO:0000313" key="3">
    <source>
        <dbReference type="EMBL" id="KAK6538599.1"/>
    </source>
</evidence>
<accession>A0AAV9X931</accession>
<feature type="compositionally biased region" description="Polar residues" evidence="1">
    <location>
        <begin position="827"/>
        <end position="840"/>
    </location>
</feature>
<dbReference type="InterPro" id="IPR021386">
    <property type="entry name" value="SPP41_DUF3020"/>
</dbReference>
<sequence length="1007" mass="108965">MAEDIDNPSSPALATSNTDPDTSVATPTLPATSPIADIAQTSSLSEETVPMDVDIADTTTTAEDEERLRKRKSTESPTPMAQKRPKTEDSGDDPEAILAAAIAAAEGSPSQDPTMSASIAPPSPSLPPSAPEATMLPPPPPPPSSSSYPARENMQFTATDLPKDDDGMMRWLAHRVRDSAVLNRDGTAKSETSESGGINLSGENSDPESRAERERVRAENRERKKKWREENSDRNKDNDLRGRVSRRATKLFGAENTVKKRLWMEDEFNRRKSKREFKTQLKKNETPGSSCWNANDDFSDNPSQVMADVLTGQEGAAEGLRHWIENGDIDYETWTAACQKLWGDPNMRSYLDSLAPEIASSAGTDAGGTQGGKAGTAEAGKLTDDGLASKFDAAFDAIIGRGPLKAPPIINTAPVAESVPEMPTDNVVDNIPDDELDAAMEAAMNMDLDSVPTEGDSTADALGQLSEEALLRKLIESGEMSLEDIAALEAALADEGVQDQEVVEEDDTVQGIQDTNESQLPGEGEAEFVPEDTAAAEDVEMGLPDLHSDQTDISDLHLHLDMLSPSAREAFLATIMEQAGEGVDIEDMQLDSTAENEDADTTTSIHAEMTLDQTIAHLAAAQEEKKNEIYSLLETNPGAAAEAYLEADAGNDEGGVLEFLEGTGINLDNLTEEELQKFINAVSNDGDIDQVVAEILAAHGRRDETTTQATDQEGEVQPASEQEQVGDIATAAIPDQMDVGMEQVDDEDGMYGEGEADYDDDDELDLTPDIMRIILQHSNYSSMLGGTTTIDEGLSTVPPTEDAHTVKPTPSAPSSVLPLPITRTHQESAPTPARTSYTSLQQQQHAQRQQQYGYGPAKYSYSHYTIYGYQRRPDVQVLPPGYSGYQRPPVVADQQPPRYPDLTSLIKPLAYKPKQTVTSGSTTPASSAEGSKESEVSSAKEATPDSEKEKNKDKLACWTDVFNFKIPIPTFLGRAGVGRRTSEQERLEEERNVRAMGFPPMVSELKL</sequence>
<name>A0AAV9X931_9PEZI</name>
<feature type="region of interest" description="Disordered" evidence="1">
    <location>
        <begin position="798"/>
        <end position="817"/>
    </location>
</feature>
<proteinExistence type="predicted"/>
<feature type="compositionally biased region" description="Basic and acidic residues" evidence="1">
    <location>
        <begin position="207"/>
        <end position="242"/>
    </location>
</feature>
<evidence type="ECO:0000313" key="4">
    <source>
        <dbReference type="Proteomes" id="UP001365542"/>
    </source>
</evidence>
<feature type="compositionally biased region" description="Pro residues" evidence="1">
    <location>
        <begin position="121"/>
        <end position="144"/>
    </location>
</feature>
<dbReference type="Pfam" id="PF11223">
    <property type="entry name" value="DUF3020"/>
    <property type="match status" value="1"/>
</dbReference>
<dbReference type="Proteomes" id="UP001365542">
    <property type="component" value="Unassembled WGS sequence"/>
</dbReference>
<keyword evidence="4" id="KW-1185">Reference proteome</keyword>
<feature type="region of interest" description="Disordered" evidence="1">
    <location>
        <begin position="825"/>
        <end position="854"/>
    </location>
</feature>
<dbReference type="AlphaFoldDB" id="A0AAV9X931"/>